<evidence type="ECO:0000313" key="13">
    <source>
        <dbReference type="Proteomes" id="UP000046395"/>
    </source>
</evidence>
<dbReference type="FunFam" id="3.40.50.300:FF:000315">
    <property type="entry name" value="Adenylate kinase 1"/>
    <property type="match status" value="1"/>
</dbReference>
<dbReference type="STRING" id="70415.A0A5S6QDS0"/>
<evidence type="ECO:0000256" key="11">
    <source>
        <dbReference type="ARBA" id="ARBA00059689"/>
    </source>
</evidence>
<evidence type="ECO:0000256" key="6">
    <source>
        <dbReference type="ARBA" id="ARBA00022975"/>
    </source>
</evidence>
<dbReference type="SUPFAM" id="SSF52540">
    <property type="entry name" value="P-loop containing nucleoside triphosphate hydrolases"/>
    <property type="match status" value="1"/>
</dbReference>
<reference evidence="14" key="3">
    <citation type="submission" date="2019-12" db="UniProtKB">
        <authorList>
            <consortium name="WormBaseParasite"/>
        </authorList>
    </citation>
    <scope>IDENTIFICATION</scope>
</reference>
<dbReference type="CDD" id="cd01428">
    <property type="entry name" value="ADK"/>
    <property type="match status" value="1"/>
</dbReference>
<feature type="binding site" evidence="12">
    <location>
        <position position="155"/>
    </location>
    <ligand>
        <name>a ribonucleoside 5'-phosphate</name>
        <dbReference type="ChEBI" id="CHEBI:58043"/>
    </ligand>
</feature>
<comment type="catalytic activity">
    <reaction evidence="9 12">
        <text>CMP + ATP = CDP + ADP</text>
        <dbReference type="Rhea" id="RHEA:11600"/>
        <dbReference type="ChEBI" id="CHEBI:30616"/>
        <dbReference type="ChEBI" id="CHEBI:58069"/>
        <dbReference type="ChEBI" id="CHEBI:60377"/>
        <dbReference type="ChEBI" id="CHEBI:456216"/>
        <dbReference type="EC" id="2.7.4.14"/>
    </reaction>
</comment>
<reference evidence="13" key="1">
    <citation type="submission" date="2013-11" db="EMBL/GenBank/DDBJ databases">
        <authorList>
            <person name="Aslett M."/>
        </authorList>
    </citation>
    <scope>NUCLEOTIDE SEQUENCE [LARGE SCALE GENOMIC DNA]</scope>
    <source>
        <strain evidence="13">Edinburgh</strain>
    </source>
</reference>
<dbReference type="GO" id="GO:0005737">
    <property type="term" value="C:cytoplasm"/>
    <property type="evidence" value="ECO:0007669"/>
    <property type="project" value="UniProtKB-SubCell"/>
</dbReference>
<organism evidence="13 14">
    <name type="scientific">Trichuris muris</name>
    <name type="common">Mouse whipworm</name>
    <dbReference type="NCBI Taxonomy" id="70415"/>
    <lineage>
        <taxon>Eukaryota</taxon>
        <taxon>Metazoa</taxon>
        <taxon>Ecdysozoa</taxon>
        <taxon>Nematoda</taxon>
        <taxon>Enoplea</taxon>
        <taxon>Dorylaimia</taxon>
        <taxon>Trichinellida</taxon>
        <taxon>Trichuridae</taxon>
        <taxon>Trichuris</taxon>
    </lineage>
</organism>
<comment type="subcellular location">
    <subcellularLocation>
        <location evidence="12">Cytoplasm</location>
    </subcellularLocation>
    <subcellularLocation>
        <location evidence="12">Nucleus</location>
    </subcellularLocation>
</comment>
<comment type="catalytic activity">
    <reaction evidence="8 12">
        <text>UMP + ATP = UDP + ADP</text>
        <dbReference type="Rhea" id="RHEA:24400"/>
        <dbReference type="ChEBI" id="CHEBI:30616"/>
        <dbReference type="ChEBI" id="CHEBI:57865"/>
        <dbReference type="ChEBI" id="CHEBI:58223"/>
        <dbReference type="ChEBI" id="CHEBI:456216"/>
        <dbReference type="EC" id="2.7.4.14"/>
    </reaction>
</comment>
<dbReference type="PROSITE" id="PS00113">
    <property type="entry name" value="ADENYLATE_KINASE"/>
    <property type="match status" value="1"/>
</dbReference>
<dbReference type="GO" id="GO:0006207">
    <property type="term" value="P:'de novo' pyrimidine nucleobase biosynthetic process"/>
    <property type="evidence" value="ECO:0007669"/>
    <property type="project" value="InterPro"/>
</dbReference>
<dbReference type="Proteomes" id="UP000046395">
    <property type="component" value="Unassembled WGS sequence"/>
</dbReference>
<evidence type="ECO:0000256" key="5">
    <source>
        <dbReference type="ARBA" id="ARBA00022840"/>
    </source>
</evidence>
<evidence type="ECO:0000256" key="4">
    <source>
        <dbReference type="ARBA" id="ARBA00022777"/>
    </source>
</evidence>
<evidence type="ECO:0000256" key="1">
    <source>
        <dbReference type="ARBA" id="ARBA00022490"/>
    </source>
</evidence>
<evidence type="ECO:0000256" key="12">
    <source>
        <dbReference type="HAMAP-Rule" id="MF_03172"/>
    </source>
</evidence>
<comment type="subunit">
    <text evidence="12">Monomer.</text>
</comment>
<reference evidence="13" key="2">
    <citation type="submission" date="2014-03" db="EMBL/GenBank/DDBJ databases">
        <title>The whipworm genome and dual-species transcriptomics of an intimate host-pathogen interaction.</title>
        <authorList>
            <person name="Foth B.J."/>
            <person name="Tsai I.J."/>
            <person name="Reid A.J."/>
            <person name="Bancroft A.J."/>
            <person name="Nichol S."/>
            <person name="Tracey A."/>
            <person name="Holroyd N."/>
            <person name="Cotton J.A."/>
            <person name="Stanley E.J."/>
            <person name="Zarowiecki M."/>
            <person name="Liu J.Z."/>
            <person name="Huckvale T."/>
            <person name="Cooper P.J."/>
            <person name="Grencis R.K."/>
            <person name="Berriman M."/>
        </authorList>
    </citation>
    <scope>NUCLEOTIDE SEQUENCE [LARGE SCALE GENOMIC DNA]</scope>
    <source>
        <strain evidence="13">Edinburgh</strain>
    </source>
</reference>
<comment type="function">
    <text evidence="11 12">Catalyzes the phosphorylation of pyrimidine nucleoside monophosphates at the expense of ATP. Plays an important role in de novo pyrimidine nucleotide biosynthesis. Has preference for UMP and CMP as phosphate acceptors.</text>
</comment>
<keyword evidence="1 12" id="KW-0963">Cytoplasm</keyword>
<evidence type="ECO:0000256" key="9">
    <source>
        <dbReference type="ARBA" id="ARBA00051396"/>
    </source>
</evidence>
<feature type="binding site" evidence="12">
    <location>
        <position position="183"/>
    </location>
    <ligand>
        <name>ATP</name>
        <dbReference type="ChEBI" id="CHEBI:30616"/>
    </ligand>
</feature>
<feature type="binding site" evidence="12">
    <location>
        <begin position="23"/>
        <end position="28"/>
    </location>
    <ligand>
        <name>ATP</name>
        <dbReference type="ChEBI" id="CHEBI:30616"/>
    </ligand>
</feature>
<keyword evidence="6 12" id="KW-0665">Pyrimidine biosynthesis</keyword>
<feature type="binding site" evidence="12">
    <location>
        <position position="140"/>
    </location>
    <ligand>
        <name>ATP</name>
        <dbReference type="ChEBI" id="CHEBI:30616"/>
    </ligand>
</feature>
<dbReference type="PRINTS" id="PR00094">
    <property type="entry name" value="ADENYLTKNASE"/>
</dbReference>
<dbReference type="HAMAP" id="MF_03172">
    <property type="entry name" value="Adenylate_kinase_UMP_CMP_kin"/>
    <property type="match status" value="1"/>
</dbReference>
<keyword evidence="2 12" id="KW-0808">Transferase</keyword>
<dbReference type="HAMAP" id="MF_00235">
    <property type="entry name" value="Adenylate_kinase_Adk"/>
    <property type="match status" value="1"/>
</dbReference>
<evidence type="ECO:0000256" key="3">
    <source>
        <dbReference type="ARBA" id="ARBA00022741"/>
    </source>
</evidence>
<keyword evidence="13" id="KW-1185">Reference proteome</keyword>
<dbReference type="InterPro" id="IPR027417">
    <property type="entry name" value="P-loop_NTPase"/>
</dbReference>
<feature type="binding site" evidence="12">
    <location>
        <position position="106"/>
    </location>
    <ligand>
        <name>CMP</name>
        <dbReference type="ChEBI" id="CHEBI:60377"/>
    </ligand>
</feature>
<evidence type="ECO:0000256" key="2">
    <source>
        <dbReference type="ARBA" id="ARBA00022679"/>
    </source>
</evidence>
<comment type="catalytic activity">
    <reaction evidence="10 12">
        <text>dCMP + ATP = dCDP + ADP</text>
        <dbReference type="Rhea" id="RHEA:25094"/>
        <dbReference type="ChEBI" id="CHEBI:30616"/>
        <dbReference type="ChEBI" id="CHEBI:57566"/>
        <dbReference type="ChEBI" id="CHEBI:58593"/>
        <dbReference type="ChEBI" id="CHEBI:456216"/>
        <dbReference type="EC" id="2.7.4.14"/>
    </reaction>
</comment>
<protein>
    <recommendedName>
        <fullName evidence="12">UMP-CMP kinase</fullName>
        <ecNumber evidence="12">2.7.4.14</ecNumber>
    </recommendedName>
    <alternativeName>
        <fullName evidence="12">Deoxycytidylate kinase</fullName>
        <shortName evidence="12">CK</shortName>
        <shortName evidence="12">dCMP kinase</shortName>
    </alternativeName>
    <alternativeName>
        <fullName evidence="12">Uridine monophosphate/cytidine monophosphate kinase</fullName>
        <shortName evidence="12">UMP/CMP kinase</shortName>
        <shortName evidence="12">UMP/CMPK</shortName>
    </alternativeName>
</protein>
<feature type="binding site" evidence="12">
    <location>
        <begin position="99"/>
        <end position="102"/>
    </location>
    <ligand>
        <name>a ribonucleoside 5'-phosphate</name>
        <dbReference type="ChEBI" id="CHEBI:58043"/>
    </ligand>
</feature>
<keyword evidence="7 12" id="KW-0539">Nucleus</keyword>
<dbReference type="AlphaFoldDB" id="A0A5S6QDS0"/>
<dbReference type="NCBIfam" id="TIGR01359">
    <property type="entry name" value="UMP_CMP_kin_fam"/>
    <property type="match status" value="1"/>
</dbReference>
<dbReference type="GO" id="GO:0033862">
    <property type="term" value="F:UMP kinase activity"/>
    <property type="evidence" value="ECO:0007669"/>
    <property type="project" value="UniProtKB-ARBA"/>
</dbReference>
<dbReference type="GO" id="GO:0005524">
    <property type="term" value="F:ATP binding"/>
    <property type="evidence" value="ECO:0007669"/>
    <property type="project" value="UniProtKB-KW"/>
</dbReference>
<comment type="caution">
    <text evidence="12">Lacks conserved residue(s) required for the propagation of feature annotation.</text>
</comment>
<dbReference type="WBParaSite" id="TMUE_1000005072.1">
    <property type="protein sequence ID" value="TMUE_1000005072.1"/>
    <property type="gene ID" value="WBGene00292443"/>
</dbReference>
<name>A0A5S6QDS0_TRIMR</name>
<dbReference type="Pfam" id="PF00406">
    <property type="entry name" value="ADK"/>
    <property type="match status" value="1"/>
</dbReference>
<dbReference type="InterPro" id="IPR033690">
    <property type="entry name" value="Adenylat_kinase_CS"/>
</dbReference>
<dbReference type="Gene3D" id="3.40.50.300">
    <property type="entry name" value="P-loop containing nucleotide triphosphate hydrolases"/>
    <property type="match status" value="1"/>
</dbReference>
<feature type="binding site" evidence="12">
    <location>
        <position position="49"/>
    </location>
    <ligand>
        <name>a ribonucleoside 5'-phosphate</name>
        <dbReference type="ChEBI" id="CHEBI:58043"/>
    </ligand>
</feature>
<evidence type="ECO:0000256" key="10">
    <source>
        <dbReference type="ARBA" id="ARBA00051598"/>
    </source>
</evidence>
<keyword evidence="3 12" id="KW-0547">Nucleotide-binding</keyword>
<keyword evidence="5 12" id="KW-0067">ATP-binding</keyword>
<dbReference type="GO" id="GO:0005634">
    <property type="term" value="C:nucleus"/>
    <property type="evidence" value="ECO:0007669"/>
    <property type="project" value="UniProtKB-SubCell"/>
</dbReference>
<comment type="cofactor">
    <cofactor evidence="12">
        <name>Mg(2+)</name>
        <dbReference type="ChEBI" id="CHEBI:18420"/>
    </cofactor>
    <text evidence="12">Binds 1 Mg(2+) ion per monomer.</text>
</comment>
<proteinExistence type="inferred from homology"/>
<feature type="binding site" evidence="12">
    <location>
        <begin position="71"/>
        <end position="73"/>
    </location>
    <ligand>
        <name>a ribonucleoside 5'-phosphate</name>
        <dbReference type="ChEBI" id="CHEBI:58043"/>
    </ligand>
</feature>
<dbReference type="InterPro" id="IPR000850">
    <property type="entry name" value="Adenylat/UMP-CMP_kin"/>
</dbReference>
<dbReference type="InterPro" id="IPR006266">
    <property type="entry name" value="UMP_CMP_kinase"/>
</dbReference>
<comment type="domain">
    <text evidence="12">Consists of three domains, a large central CORE domain and two small peripheral domains, NMPbind and LID, which undergo movements during catalysis. The LID domain closes over the site of phosphoryl transfer upon ATP binding. Assembling and dissambling the active center during each catalytic cycle provides an effective means to prevent ATP hydrolysis.</text>
</comment>
<evidence type="ECO:0000256" key="7">
    <source>
        <dbReference type="ARBA" id="ARBA00023242"/>
    </source>
</evidence>
<comment type="similarity">
    <text evidence="12">Belongs to the adenylate kinase family. UMP-CMP kinase subfamily.</text>
</comment>
<sequence>MSSEEGSESKPDWNVVFVLGPPGCGKGTQCKRIVQKFGYLHLSAGELLRNEQSSPGSIFKDLIEHHIREGTIVPVEITCRLLEKAMQRADGVAGYVIDGFPRNQDNLEGWNRHMSDRVNVQFVLFMDCPTEICVNRCLNRGQGRTDDNKESLAKRIETYRKNTLPIIKYFESMNLVRQVNAACDPDQTFKQVERAFSAY</sequence>
<dbReference type="WBParaSite" id="TMUE_1000005072.2">
    <property type="protein sequence ID" value="TMUE_1000005072.2"/>
    <property type="gene ID" value="WBGene00292443"/>
</dbReference>
<dbReference type="PANTHER" id="PTHR23359">
    <property type="entry name" value="NUCLEOTIDE KINASE"/>
    <property type="match status" value="1"/>
</dbReference>
<evidence type="ECO:0000256" key="8">
    <source>
        <dbReference type="ARBA" id="ARBA00048116"/>
    </source>
</evidence>
<feature type="region of interest" description="NMPbind" evidence="12">
    <location>
        <begin position="43"/>
        <end position="73"/>
    </location>
</feature>
<evidence type="ECO:0000313" key="14">
    <source>
        <dbReference type="WBParaSite" id="TMUE_1000005072.1"/>
    </source>
</evidence>
<accession>A0A5S6QDS0</accession>
<dbReference type="EC" id="2.7.4.14" evidence="12"/>
<keyword evidence="4 12" id="KW-0418">Kinase</keyword>
<feature type="binding site" evidence="12">
    <location>
        <position position="144"/>
    </location>
    <ligand>
        <name>a ribonucleoside 5'-phosphate</name>
        <dbReference type="ChEBI" id="CHEBI:58043"/>
    </ligand>
</feature>
<dbReference type="WBParaSite" id="TMUE_1000005072.3">
    <property type="protein sequence ID" value="TMUE_1000005072.3"/>
    <property type="gene ID" value="WBGene00292443"/>
</dbReference>
<dbReference type="GO" id="GO:0006225">
    <property type="term" value="P:UDP biosynthetic process"/>
    <property type="evidence" value="ECO:0007669"/>
    <property type="project" value="UniProtKB-ARBA"/>
</dbReference>